<organism evidence="2 3">
    <name type="scientific">Chilo suppressalis</name>
    <name type="common">Asiatic rice borer moth</name>
    <dbReference type="NCBI Taxonomy" id="168631"/>
    <lineage>
        <taxon>Eukaryota</taxon>
        <taxon>Metazoa</taxon>
        <taxon>Ecdysozoa</taxon>
        <taxon>Arthropoda</taxon>
        <taxon>Hexapoda</taxon>
        <taxon>Insecta</taxon>
        <taxon>Pterygota</taxon>
        <taxon>Neoptera</taxon>
        <taxon>Endopterygota</taxon>
        <taxon>Lepidoptera</taxon>
        <taxon>Glossata</taxon>
        <taxon>Ditrysia</taxon>
        <taxon>Pyraloidea</taxon>
        <taxon>Crambidae</taxon>
        <taxon>Crambinae</taxon>
        <taxon>Chilo</taxon>
    </lineage>
</organism>
<dbReference type="PANTHER" id="PTHR44099">
    <property type="entry name" value="RABCONNECTIN-3B, ISOFORM A"/>
    <property type="match status" value="1"/>
</dbReference>
<dbReference type="InterPro" id="IPR015943">
    <property type="entry name" value="WD40/YVTN_repeat-like_dom_sf"/>
</dbReference>
<reference evidence="2" key="1">
    <citation type="submission" date="2021-12" db="EMBL/GenBank/DDBJ databases">
        <authorList>
            <person name="King R."/>
        </authorList>
    </citation>
    <scope>NUCLEOTIDE SEQUENCE</scope>
</reference>
<dbReference type="Gene3D" id="2.130.10.10">
    <property type="entry name" value="YVTN repeat-like/Quinoprotein amine dehydrogenase"/>
    <property type="match status" value="1"/>
</dbReference>
<evidence type="ECO:0000256" key="1">
    <source>
        <dbReference type="SAM" id="MobiDB-lite"/>
    </source>
</evidence>
<protein>
    <submittedName>
        <fullName evidence="2">Uncharacterized protein</fullName>
    </submittedName>
</protein>
<sequence length="271" mass="30053">MNLCSTEKQIHPSRTKPLRSEAKGRNFKLCSSNIPSSGTNKKYKHHHHQPINVPTAGAQAFLMDGIGRLGHDPPRGLSMVSEIKLTASIYLLAANRLVVGREDGSIVIVSATRTIQLQLLHGAHQQRDDWHCHQLLLGHNGRVNCLLYPHHVHQRYDKAHLVSGGIDFAVCLWDLFSGTLLHRFCVHAGEITQLIVPPHNTSQKRVWGIELRTTSVRKDANSTFTQEVSYPGAELSRQTVSRKLGEKAFVPDPVKSLGDVKANSQTLPACL</sequence>
<dbReference type="PANTHER" id="PTHR44099:SF4">
    <property type="entry name" value="RABCONNECTIN-3B, ISOFORM A"/>
    <property type="match status" value="1"/>
</dbReference>
<accession>A0ABN8B4N8</accession>
<proteinExistence type="predicted"/>
<evidence type="ECO:0000313" key="2">
    <source>
        <dbReference type="EMBL" id="CAH0404211.1"/>
    </source>
</evidence>
<dbReference type="InterPro" id="IPR036322">
    <property type="entry name" value="WD40_repeat_dom_sf"/>
</dbReference>
<name>A0ABN8B4N8_CHISP</name>
<gene>
    <name evidence="2" type="ORF">CHILSU_LOCUS7528</name>
</gene>
<dbReference type="InterPro" id="IPR049916">
    <property type="entry name" value="WDR72-like"/>
</dbReference>
<feature type="region of interest" description="Disordered" evidence="1">
    <location>
        <begin position="1"/>
        <end position="24"/>
    </location>
</feature>
<dbReference type="EMBL" id="OU963921">
    <property type="protein sequence ID" value="CAH0404211.1"/>
    <property type="molecule type" value="Genomic_DNA"/>
</dbReference>
<evidence type="ECO:0000313" key="3">
    <source>
        <dbReference type="Proteomes" id="UP001153292"/>
    </source>
</evidence>
<dbReference type="Proteomes" id="UP001153292">
    <property type="component" value="Chromosome 28"/>
</dbReference>
<dbReference type="SUPFAM" id="SSF50978">
    <property type="entry name" value="WD40 repeat-like"/>
    <property type="match status" value="1"/>
</dbReference>
<keyword evidence="3" id="KW-1185">Reference proteome</keyword>